<sequence length="215" mass="24114">MVVFRWDHSEEIEVQFDKVIQFLHDPPVMLNTASHMVEVRQDSNDASLYHSEEREMQGFAVIEVQADDDNHHGSLLSLPMQDDGMTSRWNAPMNVNAESQWIVKRVDSDKPGAAPRSLLREVAKVHVPFLFYHYVKYKYVKIHSRLPKLFEAAIVERDEQSQTSGPAQTRIQAQDSVVTESALKAPVQDGTYQADVSAPGTGAGLDSPGLDPQQT</sequence>
<dbReference type="OrthoDB" id="10313461at2759"/>
<dbReference type="EMBL" id="CCYA01000240">
    <property type="protein sequence ID" value="CEH14148.1"/>
    <property type="molecule type" value="Genomic_DNA"/>
</dbReference>
<protein>
    <submittedName>
        <fullName evidence="2">Uncharacterized protein</fullName>
    </submittedName>
</protein>
<reference evidence="2 3" key="1">
    <citation type="submission" date="2014-09" db="EMBL/GenBank/DDBJ databases">
        <authorList>
            <person name="Magalhaes I.L.F."/>
            <person name="Oliveira U."/>
            <person name="Santos F.R."/>
            <person name="Vidigal T.H.D.A."/>
            <person name="Brescovit A.D."/>
            <person name="Santos A.J."/>
        </authorList>
    </citation>
    <scope>NUCLEOTIDE SEQUENCE [LARGE SCALE GENOMIC DNA]</scope>
</reference>
<evidence type="ECO:0000313" key="2">
    <source>
        <dbReference type="EMBL" id="CEH14148.1"/>
    </source>
</evidence>
<proteinExistence type="predicted"/>
<evidence type="ECO:0000256" key="1">
    <source>
        <dbReference type="SAM" id="MobiDB-lite"/>
    </source>
</evidence>
<organism evidence="2 3">
    <name type="scientific">Ceraceosorus bombacis</name>
    <dbReference type="NCBI Taxonomy" id="401625"/>
    <lineage>
        <taxon>Eukaryota</taxon>
        <taxon>Fungi</taxon>
        <taxon>Dikarya</taxon>
        <taxon>Basidiomycota</taxon>
        <taxon>Ustilaginomycotina</taxon>
        <taxon>Exobasidiomycetes</taxon>
        <taxon>Ceraceosorales</taxon>
        <taxon>Ceraceosoraceae</taxon>
        <taxon>Ceraceosorus</taxon>
    </lineage>
</organism>
<feature type="region of interest" description="Disordered" evidence="1">
    <location>
        <begin position="180"/>
        <end position="215"/>
    </location>
</feature>
<accession>A0A0P1BEU5</accession>
<dbReference type="AlphaFoldDB" id="A0A0P1BEU5"/>
<evidence type="ECO:0000313" key="3">
    <source>
        <dbReference type="Proteomes" id="UP000054845"/>
    </source>
</evidence>
<name>A0A0P1BEU5_9BASI</name>
<keyword evidence="3" id="KW-1185">Reference proteome</keyword>
<dbReference type="Proteomes" id="UP000054845">
    <property type="component" value="Unassembled WGS sequence"/>
</dbReference>